<dbReference type="Pfam" id="PF02995">
    <property type="entry name" value="DUF229"/>
    <property type="match status" value="2"/>
</dbReference>
<dbReference type="SUPFAM" id="SSF53649">
    <property type="entry name" value="Alkaline phosphatase-like"/>
    <property type="match status" value="2"/>
</dbReference>
<gene>
    <name evidence="1" type="ORF">pdam_00006000</name>
</gene>
<proteinExistence type="predicted"/>
<evidence type="ECO:0000313" key="2">
    <source>
        <dbReference type="Proteomes" id="UP000275408"/>
    </source>
</evidence>
<evidence type="ECO:0000313" key="1">
    <source>
        <dbReference type="EMBL" id="RMX39382.1"/>
    </source>
</evidence>
<dbReference type="InterPro" id="IPR017850">
    <property type="entry name" value="Alkaline_phosphatase_core_sf"/>
</dbReference>
<comment type="caution">
    <text evidence="1">The sequence shown here is derived from an EMBL/GenBank/DDBJ whole genome shotgun (WGS) entry which is preliminary data.</text>
</comment>
<dbReference type="PANTHER" id="PTHR10974:SF39">
    <property type="entry name" value="E2F TRANSCRIPTION FACTOR CC-MB DOMAIN-CONTAINING PROTEIN"/>
    <property type="match status" value="1"/>
</dbReference>
<dbReference type="EMBL" id="RCHS01003817">
    <property type="protein sequence ID" value="RMX39382.1"/>
    <property type="molecule type" value="Genomic_DNA"/>
</dbReference>
<accession>A0A3M6TDC7</accession>
<protein>
    <submittedName>
        <fullName evidence="1">Uncharacterized protein</fullName>
    </submittedName>
</protein>
<sequence>MPSVFENFPGHENFSGMEENGIKCKPHRPDKSGQEQILKFYGHPGQLKEPKCDDTHHPEICSYQLTKLMEHHVSCDVKVCGSSEIQMASVNPEMGKAVDDWETLPKEKVSYKVQEAVKANLENGFNFLFLKCGDIYQALSFPPIFKENESAEGRSAINVNIIMLDSISRPHFYRTMRKATEALKKISEDPTIKATALDFELVQSIGQQTFENLRPFFSGVLKVLYGAVKKWGYQTLFQEDLCWYDIWGSALTDNERREIPKTNSEFRERWKEFQEKMGKKMVDHFGITHFSCTVLNRIGRTNHYDNPQKICLNGQFYSWYFFDYIRKVYTAVENNRKAKPLVSYMHFNTGHEMTGKRMINMDASMAKFFTDMALFPNTLTVIFSDHGHKMTPFSYTEEGRRELFDPAFFMIVPDGVKEKLGPERMGALVTNQKRIFMLYDVHKALMSLHDSQEKDSRNYSVSGIFSEISANRTCADLYMLPLTRCKCEGFDEEIPVKDNADDQMWLAEFALGYINDAIQKQYTSGNGASKNNHGYGNCQRLVGKSFEKVVKRFRGEYILTTMDVHVFPPAGFTEDEVYRVSVKQFAKPQQGVFFLSSVRVTMYNKFALCADKSVDIKLCACSKEQTADAKMKEVLFDNGVPREMFGSDTIVRDLDSNCLLFLRRNHGTFSFGLEIANVCTSRTYKFELTGSMDQRIFSKTLPIGLELFPKTFSFLTSVYKYLSKVNEPLGLKASVKVKKDGSNTFTDLGIFSATELKSNASLTDRHGIKQIIEHYGPLGLIENRTCDDTHYPDICAFHNTESGDQTLSCNPKVCGSSAVRIASVDPKMGKAVTKWKRLSKKQIDRTVRTAVKTNLERGFSFLFLRCGEIFQVLSFPPVLKKVDGGQKRTKINLNVILLDSISRPHFYRILPRAVEALHDISHNPKIQATALDFELLQSIGQQTFENMRPFFCGVVEDDNKVTASAKNTKASLGVEVLYGTFKKWGYQTFFQEDLCWYDIWGSALTDIGKRATPQSGSEFRERWKEFQDKVAKKQIDHQGITHFSCTALEKILRRTNHFDFPQKICLNGRFYSWYFMDYITKVYTALRSDEKAKPLLSYTHFNTGHETNGKRMINMDANMAKFFKDMASFPDTLTLILSDHGHTRTPFRNTKEGGKELYDPVFFMIVPDGIKEKLGPRRMNALVTNQKRLFALKDVHKAFMSLYDPQKMDSDDYSVTGIFSEILANRTCADLDMLPLTRCKCEGFNKEIEIKENADDYKWLAEFAVGHINNAIQRQHREGKM</sequence>
<dbReference type="STRING" id="46731.A0A3M6TDC7"/>
<keyword evidence="2" id="KW-1185">Reference proteome</keyword>
<name>A0A3M6TDC7_POCDA</name>
<dbReference type="PANTHER" id="PTHR10974">
    <property type="entry name" value="FI08016P-RELATED"/>
    <property type="match status" value="1"/>
</dbReference>
<dbReference type="OrthoDB" id="413313at2759"/>
<reference evidence="1 2" key="1">
    <citation type="journal article" date="2018" name="Sci. Rep.">
        <title>Comparative analysis of the Pocillopora damicornis genome highlights role of immune system in coral evolution.</title>
        <authorList>
            <person name="Cunning R."/>
            <person name="Bay R.A."/>
            <person name="Gillette P."/>
            <person name="Baker A.C."/>
            <person name="Traylor-Knowles N."/>
        </authorList>
    </citation>
    <scope>NUCLEOTIDE SEQUENCE [LARGE SCALE GENOMIC DNA]</scope>
    <source>
        <strain evidence="1">RSMAS</strain>
        <tissue evidence="1">Whole animal</tissue>
    </source>
</reference>
<dbReference type="GO" id="GO:0005615">
    <property type="term" value="C:extracellular space"/>
    <property type="evidence" value="ECO:0007669"/>
    <property type="project" value="TreeGrafter"/>
</dbReference>
<dbReference type="Proteomes" id="UP000275408">
    <property type="component" value="Unassembled WGS sequence"/>
</dbReference>
<organism evidence="1 2">
    <name type="scientific">Pocillopora damicornis</name>
    <name type="common">Cauliflower coral</name>
    <name type="synonym">Millepora damicornis</name>
    <dbReference type="NCBI Taxonomy" id="46731"/>
    <lineage>
        <taxon>Eukaryota</taxon>
        <taxon>Metazoa</taxon>
        <taxon>Cnidaria</taxon>
        <taxon>Anthozoa</taxon>
        <taxon>Hexacorallia</taxon>
        <taxon>Scleractinia</taxon>
        <taxon>Astrocoeniina</taxon>
        <taxon>Pocilloporidae</taxon>
        <taxon>Pocillopora</taxon>
    </lineage>
</organism>
<dbReference type="InterPro" id="IPR004245">
    <property type="entry name" value="DUF229"/>
</dbReference>